<dbReference type="STRING" id="838561.P344_06810"/>
<proteinExistence type="inferred from homology"/>
<dbReference type="Proteomes" id="UP000019260">
    <property type="component" value="Chromosome"/>
</dbReference>
<comment type="similarity">
    <text evidence="1">Belongs to the IMPACT family.</text>
</comment>
<dbReference type="Pfam" id="PF01205">
    <property type="entry name" value="Impact_N"/>
    <property type="match status" value="1"/>
</dbReference>
<dbReference type="InterPro" id="IPR020568">
    <property type="entry name" value="Ribosomal_Su5_D2-typ_SF"/>
</dbReference>
<accession>W0GMN3</accession>
<dbReference type="HOGENOM" id="CLU_2556592_0_0_14"/>
<feature type="domain" description="Impact N-terminal" evidence="2">
    <location>
        <begin position="4"/>
        <end position="79"/>
    </location>
</feature>
<dbReference type="PATRIC" id="fig|838561.3.peg.1309"/>
<sequence>MDTEAARNFLAAHQDLSATYNCYVYIIGENKNIIRKDNDGEPTNTASKPMLEVLNHHNLTNIVCLTIRYFGGIKLGRGRRIN</sequence>
<dbReference type="PANTHER" id="PTHR16301">
    <property type="entry name" value="IMPACT-RELATED"/>
    <property type="match status" value="1"/>
</dbReference>
<dbReference type="InterPro" id="IPR023582">
    <property type="entry name" value="Impact"/>
</dbReference>
<keyword evidence="4" id="KW-1185">Reference proteome</keyword>
<reference evidence="3 4" key="1">
    <citation type="submission" date="2013-09" db="EMBL/GenBank/DDBJ databases">
        <title>Complete genome sequence of Spiroplasma mirum suckling mouse cataract agent.</title>
        <authorList>
            <person name="Landry C.A."/>
            <person name="Bastian F.O."/>
            <person name="Thune R.L."/>
        </authorList>
    </citation>
    <scope>NUCLEOTIDE SEQUENCE [LARGE SCALE GENOMIC DNA]</scope>
    <source>
        <strain evidence="3 4">SMCA</strain>
    </source>
</reference>
<dbReference type="InterPro" id="IPR001498">
    <property type="entry name" value="Impact_N"/>
</dbReference>
<dbReference type="KEGG" id="smir:SMM_1141"/>
<dbReference type="SUPFAM" id="SSF54211">
    <property type="entry name" value="Ribosomal protein S5 domain 2-like"/>
    <property type="match status" value="1"/>
</dbReference>
<dbReference type="InterPro" id="IPR036956">
    <property type="entry name" value="Impact_N_sf"/>
</dbReference>
<dbReference type="PANTHER" id="PTHR16301:SF20">
    <property type="entry name" value="IMPACT FAMILY MEMBER YIGZ"/>
    <property type="match status" value="1"/>
</dbReference>
<dbReference type="Gene3D" id="3.30.230.30">
    <property type="entry name" value="Impact, N-terminal domain"/>
    <property type="match status" value="1"/>
</dbReference>
<evidence type="ECO:0000313" key="3">
    <source>
        <dbReference type="EMBL" id="AHI58660.1"/>
    </source>
</evidence>
<evidence type="ECO:0000259" key="2">
    <source>
        <dbReference type="Pfam" id="PF01205"/>
    </source>
</evidence>
<dbReference type="GO" id="GO:0005737">
    <property type="term" value="C:cytoplasm"/>
    <property type="evidence" value="ECO:0007669"/>
    <property type="project" value="TreeGrafter"/>
</dbReference>
<dbReference type="EMBL" id="CP006720">
    <property type="protein sequence ID" value="AHI58660.1"/>
    <property type="molecule type" value="Genomic_DNA"/>
</dbReference>
<dbReference type="KEGG" id="smia:P344_06810"/>
<name>W0GMN3_9MOLU</name>
<organism evidence="3 4">
    <name type="scientific">Spiroplasma mirum ATCC 29335</name>
    <dbReference type="NCBI Taxonomy" id="838561"/>
    <lineage>
        <taxon>Bacteria</taxon>
        <taxon>Bacillati</taxon>
        <taxon>Mycoplasmatota</taxon>
        <taxon>Mollicutes</taxon>
        <taxon>Entomoplasmatales</taxon>
        <taxon>Spiroplasmataceae</taxon>
        <taxon>Spiroplasma</taxon>
    </lineage>
</organism>
<gene>
    <name evidence="3" type="ORF">P344_06810</name>
</gene>
<dbReference type="AlphaFoldDB" id="W0GMN3"/>
<dbReference type="eggNOG" id="COG1739">
    <property type="taxonomic scope" value="Bacteria"/>
</dbReference>
<dbReference type="GO" id="GO:0006446">
    <property type="term" value="P:regulation of translational initiation"/>
    <property type="evidence" value="ECO:0007669"/>
    <property type="project" value="TreeGrafter"/>
</dbReference>
<evidence type="ECO:0000256" key="1">
    <source>
        <dbReference type="ARBA" id="ARBA00007665"/>
    </source>
</evidence>
<evidence type="ECO:0000313" key="4">
    <source>
        <dbReference type="Proteomes" id="UP000019260"/>
    </source>
</evidence>
<protein>
    <recommendedName>
        <fullName evidence="2">Impact N-terminal domain-containing protein</fullName>
    </recommendedName>
</protein>